<evidence type="ECO:0000256" key="1">
    <source>
        <dbReference type="ARBA" id="ARBA00007164"/>
    </source>
</evidence>
<comment type="caution">
    <text evidence="12">The sequence shown here is derived from an EMBL/GenBank/DDBJ whole genome shotgun (WGS) entry which is preliminary data.</text>
</comment>
<evidence type="ECO:0000313" key="12">
    <source>
        <dbReference type="EMBL" id="PIT86799.1"/>
    </source>
</evidence>
<dbReference type="GO" id="GO:0009252">
    <property type="term" value="P:peptidoglycan biosynthetic process"/>
    <property type="evidence" value="ECO:0007669"/>
    <property type="project" value="UniProtKB-KW"/>
</dbReference>
<feature type="active site" description="Proton acceptor" evidence="7">
    <location>
        <position position="97"/>
    </location>
</feature>
<dbReference type="GO" id="GO:0006508">
    <property type="term" value="P:proteolysis"/>
    <property type="evidence" value="ECO:0007669"/>
    <property type="project" value="InterPro"/>
</dbReference>
<dbReference type="GO" id="GO:0008360">
    <property type="term" value="P:regulation of cell shape"/>
    <property type="evidence" value="ECO:0007669"/>
    <property type="project" value="UniProtKB-KW"/>
</dbReference>
<feature type="binding site" evidence="8">
    <location>
        <position position="260"/>
    </location>
    <ligand>
        <name>substrate</name>
    </ligand>
</feature>
<dbReference type="InterPro" id="IPR018044">
    <property type="entry name" value="Peptidase_S11"/>
</dbReference>
<evidence type="ECO:0000313" key="13">
    <source>
        <dbReference type="Proteomes" id="UP000229362"/>
    </source>
</evidence>
<keyword evidence="4" id="KW-0133">Cell shape</keyword>
<evidence type="ECO:0000256" key="6">
    <source>
        <dbReference type="ARBA" id="ARBA00023316"/>
    </source>
</evidence>
<dbReference type="Gene3D" id="3.40.710.10">
    <property type="entry name" value="DD-peptidase/beta-lactamase superfamily"/>
    <property type="match status" value="1"/>
</dbReference>
<dbReference type="SUPFAM" id="SSF56601">
    <property type="entry name" value="beta-lactamase/transpeptidase-like"/>
    <property type="match status" value="1"/>
</dbReference>
<dbReference type="GO" id="GO:0071555">
    <property type="term" value="P:cell wall organization"/>
    <property type="evidence" value="ECO:0007669"/>
    <property type="project" value="UniProtKB-KW"/>
</dbReference>
<evidence type="ECO:0000259" key="11">
    <source>
        <dbReference type="Pfam" id="PF00768"/>
    </source>
</evidence>
<keyword evidence="10" id="KW-1133">Transmembrane helix</keyword>
<dbReference type="PANTHER" id="PTHR21581">
    <property type="entry name" value="D-ALANYL-D-ALANINE CARBOXYPEPTIDASE"/>
    <property type="match status" value="1"/>
</dbReference>
<keyword evidence="6" id="KW-0961">Cell wall biogenesis/degradation</keyword>
<feature type="transmembrane region" description="Helical" evidence="10">
    <location>
        <begin position="14"/>
        <end position="34"/>
    </location>
</feature>
<evidence type="ECO:0000256" key="3">
    <source>
        <dbReference type="ARBA" id="ARBA00022801"/>
    </source>
</evidence>
<protein>
    <recommendedName>
        <fullName evidence="11">Peptidase S11 D-alanyl-D-alanine carboxypeptidase A N-terminal domain-containing protein</fullName>
    </recommendedName>
</protein>
<sequence>KKQLLIPMNNSSKYLGYIALFSLFGMTGFVFGAMNTQVTTPDSTEQQASAVAAITKAYDFSDIAVHAKAAYVFDIQKNQIIFGKNESAQLPLASITKIPVALLAKKYLQSNELITISESSLIPEGDWGFIVGETWRMQDLLDYTLMTSSNDGITAIAEAIEKRTGEHILDLLKAQSEEIGLSQTFFLNETGLDSSLRLSGAYGSAEDVGMLFTYAYNMAPEILSATALTTKTFTNATGKEYNANNTNKAISELPGLVFGKTGFTDLAGGNLAVVTESEPGHPFVVVVLGSTVDDRFGDVIALMHKTLREPVQ</sequence>
<keyword evidence="2" id="KW-0732">Signal</keyword>
<gene>
    <name evidence="12" type="ORF">COU33_01150</name>
</gene>
<accession>A0A2M6W1W6</accession>
<evidence type="ECO:0000256" key="10">
    <source>
        <dbReference type="SAM" id="Phobius"/>
    </source>
</evidence>
<comment type="similarity">
    <text evidence="1 9">Belongs to the peptidase S11 family.</text>
</comment>
<evidence type="ECO:0000256" key="7">
    <source>
        <dbReference type="PIRSR" id="PIRSR618044-1"/>
    </source>
</evidence>
<evidence type="ECO:0000256" key="5">
    <source>
        <dbReference type="ARBA" id="ARBA00022984"/>
    </source>
</evidence>
<dbReference type="AlphaFoldDB" id="A0A2M6W1W6"/>
<dbReference type="PRINTS" id="PR00725">
    <property type="entry name" value="DADACBPTASE1"/>
</dbReference>
<feature type="non-terminal residue" evidence="12">
    <location>
        <position position="1"/>
    </location>
</feature>
<dbReference type="InterPro" id="IPR012338">
    <property type="entry name" value="Beta-lactam/transpept-like"/>
</dbReference>
<evidence type="ECO:0000256" key="2">
    <source>
        <dbReference type="ARBA" id="ARBA00022729"/>
    </source>
</evidence>
<dbReference type="InterPro" id="IPR001967">
    <property type="entry name" value="Peptidase_S11_N"/>
</dbReference>
<feature type="active site" evidence="7">
    <location>
        <position position="148"/>
    </location>
</feature>
<dbReference type="PANTHER" id="PTHR21581:SF6">
    <property type="entry name" value="TRAFFICKING PROTEIN PARTICLE COMPLEX SUBUNIT 12"/>
    <property type="match status" value="1"/>
</dbReference>
<keyword evidence="10" id="KW-0812">Transmembrane</keyword>
<evidence type="ECO:0000256" key="8">
    <source>
        <dbReference type="PIRSR" id="PIRSR618044-2"/>
    </source>
</evidence>
<reference evidence="13" key="1">
    <citation type="submission" date="2017-09" db="EMBL/GenBank/DDBJ databases">
        <title>Depth-based differentiation of microbial function through sediment-hosted aquifers and enrichment of novel symbionts in the deep terrestrial subsurface.</title>
        <authorList>
            <person name="Probst A.J."/>
            <person name="Ladd B."/>
            <person name="Jarett J.K."/>
            <person name="Geller-Mcgrath D.E."/>
            <person name="Sieber C.M.K."/>
            <person name="Emerson J.B."/>
            <person name="Anantharaman K."/>
            <person name="Thomas B.C."/>
            <person name="Malmstrom R."/>
            <person name="Stieglmeier M."/>
            <person name="Klingl A."/>
            <person name="Woyke T."/>
            <person name="Ryan C.M."/>
            <person name="Banfield J.F."/>
        </authorList>
    </citation>
    <scope>NUCLEOTIDE SEQUENCE [LARGE SCALE GENOMIC DNA]</scope>
</reference>
<feature type="domain" description="Peptidase S11 D-alanyl-D-alanine carboxypeptidase A N-terminal" evidence="11">
    <location>
        <begin position="63"/>
        <end position="290"/>
    </location>
</feature>
<keyword evidence="3" id="KW-0378">Hydrolase</keyword>
<keyword evidence="5" id="KW-0573">Peptidoglycan synthesis</keyword>
<proteinExistence type="inferred from homology"/>
<organism evidence="12 13">
    <name type="scientific">Candidatus Magasanikbacteria bacterium CG10_big_fil_rev_8_21_14_0_10_43_6</name>
    <dbReference type="NCBI Taxonomy" id="1974650"/>
    <lineage>
        <taxon>Bacteria</taxon>
        <taxon>Candidatus Magasanikiibacteriota</taxon>
    </lineage>
</organism>
<evidence type="ECO:0000256" key="4">
    <source>
        <dbReference type="ARBA" id="ARBA00022960"/>
    </source>
</evidence>
<name>A0A2M6W1W6_9BACT</name>
<keyword evidence="10" id="KW-0472">Membrane</keyword>
<feature type="active site" description="Acyl-ester intermediate" evidence="7">
    <location>
        <position position="94"/>
    </location>
</feature>
<evidence type="ECO:0000256" key="9">
    <source>
        <dbReference type="RuleBase" id="RU004016"/>
    </source>
</evidence>
<dbReference type="EMBL" id="PFBZ01000051">
    <property type="protein sequence ID" value="PIT86799.1"/>
    <property type="molecule type" value="Genomic_DNA"/>
</dbReference>
<dbReference type="Pfam" id="PF00768">
    <property type="entry name" value="Peptidase_S11"/>
    <property type="match status" value="1"/>
</dbReference>
<dbReference type="Proteomes" id="UP000229362">
    <property type="component" value="Unassembled WGS sequence"/>
</dbReference>
<dbReference type="GO" id="GO:0009002">
    <property type="term" value="F:serine-type D-Ala-D-Ala carboxypeptidase activity"/>
    <property type="evidence" value="ECO:0007669"/>
    <property type="project" value="InterPro"/>
</dbReference>